<dbReference type="RefSeq" id="XP_018140243.1">
    <property type="nucleotide sequence ID" value="XM_018294121.1"/>
</dbReference>
<protein>
    <submittedName>
        <fullName evidence="4">Eukaryotic aspartyl protease domain-containing protein</fullName>
    </submittedName>
</protein>
<dbReference type="CDD" id="cd05471">
    <property type="entry name" value="pepsin_like"/>
    <property type="match status" value="1"/>
</dbReference>
<comment type="caution">
    <text evidence="4">The sequence shown here is derived from an EMBL/GenBank/DDBJ whole genome shotgun (WGS) entry which is preliminary data.</text>
</comment>
<keyword evidence="4" id="KW-0645">Protease</keyword>
<keyword evidence="2" id="KW-0732">Signal</keyword>
<reference evidence="4 5" key="1">
    <citation type="journal article" date="2016" name="PLoS Pathog.">
        <title>Biosynthesis of antibiotic leucinostatins in bio-control fungus Purpureocillium lilacinum and their inhibition on phytophthora revealed by genome mining.</title>
        <authorList>
            <person name="Wang G."/>
            <person name="Liu Z."/>
            <person name="Lin R."/>
            <person name="Li E."/>
            <person name="Mao Z."/>
            <person name="Ling J."/>
            <person name="Yang Y."/>
            <person name="Yin W.B."/>
            <person name="Xie B."/>
        </authorList>
    </citation>
    <scope>NUCLEOTIDE SEQUENCE [LARGE SCALE GENOMIC DNA]</scope>
    <source>
        <strain evidence="4">170</strain>
    </source>
</reference>
<evidence type="ECO:0000259" key="3">
    <source>
        <dbReference type="PROSITE" id="PS51767"/>
    </source>
</evidence>
<dbReference type="Gene3D" id="2.40.70.10">
    <property type="entry name" value="Acid Proteases"/>
    <property type="match status" value="2"/>
</dbReference>
<dbReference type="AlphaFoldDB" id="A0A179FC67"/>
<dbReference type="PROSITE" id="PS51767">
    <property type="entry name" value="PEPTIDASE_A1"/>
    <property type="match status" value="1"/>
</dbReference>
<proteinExistence type="inferred from homology"/>
<dbReference type="PANTHER" id="PTHR47966">
    <property type="entry name" value="BETA-SITE APP-CLEAVING ENZYME, ISOFORM A-RELATED"/>
    <property type="match status" value="1"/>
</dbReference>
<dbReference type="KEGG" id="pchm:VFPPC_16368"/>
<gene>
    <name evidence="4" type="ORF">VFPPC_16368</name>
</gene>
<keyword evidence="4" id="KW-0378">Hydrolase</keyword>
<evidence type="ECO:0000256" key="2">
    <source>
        <dbReference type="SAM" id="SignalP"/>
    </source>
</evidence>
<dbReference type="SUPFAM" id="SSF50630">
    <property type="entry name" value="Acid proteases"/>
    <property type="match status" value="1"/>
</dbReference>
<feature type="signal peptide" evidence="2">
    <location>
        <begin position="1"/>
        <end position="19"/>
    </location>
</feature>
<dbReference type="STRING" id="1380566.A0A179FC67"/>
<dbReference type="GO" id="GO:0004190">
    <property type="term" value="F:aspartic-type endopeptidase activity"/>
    <property type="evidence" value="ECO:0007669"/>
    <property type="project" value="InterPro"/>
</dbReference>
<dbReference type="InterPro" id="IPR033121">
    <property type="entry name" value="PEPTIDASE_A1"/>
</dbReference>
<feature type="chain" id="PRO_5008101501" evidence="2">
    <location>
        <begin position="20"/>
        <end position="407"/>
    </location>
</feature>
<organism evidence="4 5">
    <name type="scientific">Pochonia chlamydosporia 170</name>
    <dbReference type="NCBI Taxonomy" id="1380566"/>
    <lineage>
        <taxon>Eukaryota</taxon>
        <taxon>Fungi</taxon>
        <taxon>Dikarya</taxon>
        <taxon>Ascomycota</taxon>
        <taxon>Pezizomycotina</taxon>
        <taxon>Sordariomycetes</taxon>
        <taxon>Hypocreomycetidae</taxon>
        <taxon>Hypocreales</taxon>
        <taxon>Clavicipitaceae</taxon>
        <taxon>Pochonia</taxon>
    </lineage>
</organism>
<dbReference type="EMBL" id="LSBJ02000006">
    <property type="protein sequence ID" value="OAQ62663.1"/>
    <property type="molecule type" value="Genomic_DNA"/>
</dbReference>
<dbReference type="InterPro" id="IPR001461">
    <property type="entry name" value="Aspartic_peptidase_A1"/>
</dbReference>
<sequence length="407" mass="45137">MKPRCAVFGLLAILPSVHAGFLFGEKKTEDDLVIPEGTVLVPLRMVNNMTAYAIDLQIGTPPQNVTALLSTMDDIEYSVQSPSNPACKEGFCSQFGSYNHTLSSTANYSGPGFNGSGGTGSFVTDQLCLGGLGGKCLKEARFGVIEKPSSNRPITRQQAGTIGLGTHCETANCTSISTIVDQLYKEKLIKTRSYSMFLGEGKENNTAPWYEKGHILFGGIDIAKRYHPTVVRSLQNSTRHVDSPQRFHVKSLQIKTIWFRPWPLHMFPLGGVEFTIDPTSTRWTLPKVLKDSLYKRWNAKEPDENGRVEVNCGPRFKDGGRYVKINFGVGVGGKDEEMIVIPNKAILKDSNKKCWADLDVGEEGGVWGQPFLRSVYLTINYDNMTMEMSRIHTARLFPPFPDLITIE</sequence>
<name>A0A179FC67_METCM</name>
<dbReference type="Proteomes" id="UP000078397">
    <property type="component" value="Unassembled WGS sequence"/>
</dbReference>
<accession>A0A179FC67</accession>
<feature type="domain" description="Peptidase A1" evidence="3">
    <location>
        <begin position="52"/>
        <end position="389"/>
    </location>
</feature>
<dbReference type="Pfam" id="PF00026">
    <property type="entry name" value="Asp"/>
    <property type="match status" value="1"/>
</dbReference>
<dbReference type="OrthoDB" id="771136at2759"/>
<comment type="similarity">
    <text evidence="1">Belongs to the peptidase A1 family.</text>
</comment>
<dbReference type="PANTHER" id="PTHR47966:SF65">
    <property type="entry name" value="ASPARTIC-TYPE ENDOPEPTIDASE"/>
    <property type="match status" value="1"/>
</dbReference>
<evidence type="ECO:0000313" key="5">
    <source>
        <dbReference type="Proteomes" id="UP000078397"/>
    </source>
</evidence>
<evidence type="ECO:0000256" key="1">
    <source>
        <dbReference type="ARBA" id="ARBA00007447"/>
    </source>
</evidence>
<dbReference type="InterPro" id="IPR021109">
    <property type="entry name" value="Peptidase_aspartic_dom_sf"/>
</dbReference>
<dbReference type="InterPro" id="IPR034164">
    <property type="entry name" value="Pepsin-like_dom"/>
</dbReference>
<keyword evidence="5" id="KW-1185">Reference proteome</keyword>
<evidence type="ECO:0000313" key="4">
    <source>
        <dbReference type="EMBL" id="OAQ62663.1"/>
    </source>
</evidence>
<dbReference type="GeneID" id="28858115"/>
<dbReference type="GO" id="GO:0006508">
    <property type="term" value="P:proteolysis"/>
    <property type="evidence" value="ECO:0007669"/>
    <property type="project" value="UniProtKB-KW"/>
</dbReference>